<dbReference type="CDD" id="cd06170">
    <property type="entry name" value="LuxR_C_like"/>
    <property type="match status" value="1"/>
</dbReference>
<dbReference type="Proteomes" id="UP001501803">
    <property type="component" value="Unassembled WGS sequence"/>
</dbReference>
<dbReference type="SMART" id="SM00421">
    <property type="entry name" value="HTH_LUXR"/>
    <property type="match status" value="1"/>
</dbReference>
<organism evidence="5 6">
    <name type="scientific">Leifsonia kafniensis</name>
    <dbReference type="NCBI Taxonomy" id="475957"/>
    <lineage>
        <taxon>Bacteria</taxon>
        <taxon>Bacillati</taxon>
        <taxon>Actinomycetota</taxon>
        <taxon>Actinomycetes</taxon>
        <taxon>Micrococcales</taxon>
        <taxon>Microbacteriaceae</taxon>
        <taxon>Leifsonia</taxon>
    </lineage>
</organism>
<keyword evidence="6" id="KW-1185">Reference proteome</keyword>
<dbReference type="PANTHER" id="PTHR44688">
    <property type="entry name" value="DNA-BINDING TRANSCRIPTIONAL ACTIVATOR DEVR_DOSR"/>
    <property type="match status" value="1"/>
</dbReference>
<name>A0ABP7L074_9MICO</name>
<proteinExistence type="predicted"/>
<dbReference type="InterPro" id="IPR036388">
    <property type="entry name" value="WH-like_DNA-bd_sf"/>
</dbReference>
<dbReference type="InterPro" id="IPR027417">
    <property type="entry name" value="P-loop_NTPase"/>
</dbReference>
<evidence type="ECO:0000313" key="6">
    <source>
        <dbReference type="Proteomes" id="UP001501803"/>
    </source>
</evidence>
<dbReference type="Pfam" id="PF13191">
    <property type="entry name" value="AAA_16"/>
    <property type="match status" value="1"/>
</dbReference>
<dbReference type="InterPro" id="IPR041664">
    <property type="entry name" value="AAA_16"/>
</dbReference>
<accession>A0ABP7L074</accession>
<dbReference type="Gene3D" id="1.10.10.10">
    <property type="entry name" value="Winged helix-like DNA-binding domain superfamily/Winged helix DNA-binding domain"/>
    <property type="match status" value="1"/>
</dbReference>
<gene>
    <name evidence="5" type="ORF">GCM10022381_36420</name>
</gene>
<feature type="domain" description="HTH luxR-type" evidence="4">
    <location>
        <begin position="819"/>
        <end position="884"/>
    </location>
</feature>
<keyword evidence="1" id="KW-0805">Transcription regulation</keyword>
<dbReference type="Pfam" id="PF00196">
    <property type="entry name" value="GerE"/>
    <property type="match status" value="1"/>
</dbReference>
<dbReference type="Gene3D" id="3.40.50.300">
    <property type="entry name" value="P-loop containing nucleotide triphosphate hydrolases"/>
    <property type="match status" value="1"/>
</dbReference>
<keyword evidence="3" id="KW-0804">Transcription</keyword>
<evidence type="ECO:0000256" key="2">
    <source>
        <dbReference type="ARBA" id="ARBA00023125"/>
    </source>
</evidence>
<dbReference type="SUPFAM" id="SSF46894">
    <property type="entry name" value="C-terminal effector domain of the bipartite response regulators"/>
    <property type="match status" value="1"/>
</dbReference>
<dbReference type="InterPro" id="IPR016032">
    <property type="entry name" value="Sig_transdc_resp-reg_C-effctor"/>
</dbReference>
<comment type="caution">
    <text evidence="5">The sequence shown here is derived from an EMBL/GenBank/DDBJ whole genome shotgun (WGS) entry which is preliminary data.</text>
</comment>
<evidence type="ECO:0000313" key="5">
    <source>
        <dbReference type="EMBL" id="GAA3891208.1"/>
    </source>
</evidence>
<dbReference type="EMBL" id="BAABCN010000015">
    <property type="protein sequence ID" value="GAA3891208.1"/>
    <property type="molecule type" value="Genomic_DNA"/>
</dbReference>
<evidence type="ECO:0000256" key="3">
    <source>
        <dbReference type="ARBA" id="ARBA00023163"/>
    </source>
</evidence>
<sequence length="894" mass="97417">MIRADAIARIKDLAATAPEVALLLVGGPGTGKTTVLDNAATLVDSEVFRVRINPAESSLPLSGLSTIVTSFSHPAAIELSRRLLHPPGWRGQIQTVTAELLHFIHSATATPTLLLVDDVDLMDLPSQVVLAMVAARLTGSGLRVVGTASSDPITGPLASLPRMTLSPLDDSQALALVTALVGPNIDAAVSRIVVSSSAGNPRALAYIASSLTERQRLHAEALILPLRGPRITSVPEENDSGPVATELRLLLERLSSAFLSSENAVLQGSVRVPMALEELVASGTVAREGRYLRIDNPLLRSQIYWSQSATSRLNHHASALRAEAGHEPELATWHRSWLNPGTVHPEELMAAATILTRHGRTVQALELAERALTLAPAAADLSQALCDFSSELLLQGELDYAERYARRGQRLSERSEVAPKLAVLRTRIEFLSTRQLLTAETDRWTSARPGEDSDAAARVQLVVAQFHAERWETEAAAALLERAGRLLAHSATDAVEEYNLVTMLQASLEGEPGPANRMYERIFRHEGAGKSSPQALSILGRSLTYADRFAEARRIFIALLTLEPAPDPIWLADARYFLAENDILSGHHNEALEIISRLHDSHSTVQLHRNLHHLLMAWYWQATGNRAEADAAIAECTRRFAASDNPALTARLLAHQGSFALMDGRPGDAIAFLRTASTIGAGFKNPSLLRHEVDLVEAYSMAGQLNEAVAQFQEFHARSLPYRSRWITLATARARALVTPGEPSLLAFQSALKLWHTGDSQFELGRTLLSYATRLEALGHSAESREQFLSARMILTQLGAISWARKADAAGRGYESTPEHPLLQSLAPDEQMVALLVCRGMRNKEIAAELFVSLRTVEVRLTHIYHKLGARSRSHLTAMLSTDGGENRRSILPR</sequence>
<keyword evidence="2" id="KW-0238">DNA-binding</keyword>
<protein>
    <submittedName>
        <fullName evidence="5">LuxR family transcriptional regulator</fullName>
    </submittedName>
</protein>
<dbReference type="InterPro" id="IPR000792">
    <property type="entry name" value="Tscrpt_reg_LuxR_C"/>
</dbReference>
<dbReference type="RefSeq" id="WP_345069293.1">
    <property type="nucleotide sequence ID" value="NZ_BAABCN010000015.1"/>
</dbReference>
<reference evidence="6" key="1">
    <citation type="journal article" date="2019" name="Int. J. Syst. Evol. Microbiol.">
        <title>The Global Catalogue of Microorganisms (GCM) 10K type strain sequencing project: providing services to taxonomists for standard genome sequencing and annotation.</title>
        <authorList>
            <consortium name="The Broad Institute Genomics Platform"/>
            <consortium name="The Broad Institute Genome Sequencing Center for Infectious Disease"/>
            <person name="Wu L."/>
            <person name="Ma J."/>
        </authorList>
    </citation>
    <scope>NUCLEOTIDE SEQUENCE [LARGE SCALE GENOMIC DNA]</scope>
    <source>
        <strain evidence="6">JCM 17021</strain>
    </source>
</reference>
<dbReference type="PROSITE" id="PS50043">
    <property type="entry name" value="HTH_LUXR_2"/>
    <property type="match status" value="1"/>
</dbReference>
<dbReference type="PANTHER" id="PTHR44688:SF16">
    <property type="entry name" value="DNA-BINDING TRANSCRIPTIONAL ACTIVATOR DEVR_DOSR"/>
    <property type="match status" value="1"/>
</dbReference>
<dbReference type="SUPFAM" id="SSF48452">
    <property type="entry name" value="TPR-like"/>
    <property type="match status" value="2"/>
</dbReference>
<dbReference type="SUPFAM" id="SSF52540">
    <property type="entry name" value="P-loop containing nucleoside triphosphate hydrolases"/>
    <property type="match status" value="1"/>
</dbReference>
<dbReference type="InterPro" id="IPR003593">
    <property type="entry name" value="AAA+_ATPase"/>
</dbReference>
<dbReference type="PRINTS" id="PR00038">
    <property type="entry name" value="HTHLUXR"/>
</dbReference>
<dbReference type="SMART" id="SM00382">
    <property type="entry name" value="AAA"/>
    <property type="match status" value="1"/>
</dbReference>
<evidence type="ECO:0000259" key="4">
    <source>
        <dbReference type="PROSITE" id="PS50043"/>
    </source>
</evidence>
<evidence type="ECO:0000256" key="1">
    <source>
        <dbReference type="ARBA" id="ARBA00023015"/>
    </source>
</evidence>
<dbReference type="Gene3D" id="1.25.40.10">
    <property type="entry name" value="Tetratricopeptide repeat domain"/>
    <property type="match status" value="1"/>
</dbReference>
<dbReference type="PROSITE" id="PS00622">
    <property type="entry name" value="HTH_LUXR_1"/>
    <property type="match status" value="1"/>
</dbReference>
<dbReference type="InterPro" id="IPR011990">
    <property type="entry name" value="TPR-like_helical_dom_sf"/>
</dbReference>